<dbReference type="GO" id="GO:0044027">
    <property type="term" value="P:negative regulation of gene expression via chromosomal CpG island methylation"/>
    <property type="evidence" value="ECO:0007669"/>
    <property type="project" value="TreeGrafter"/>
</dbReference>
<evidence type="ECO:0000313" key="2">
    <source>
        <dbReference type="EMBL" id="AWB96374.1"/>
    </source>
</evidence>
<dbReference type="Pfam" id="PF13391">
    <property type="entry name" value="HNH_2"/>
    <property type="match status" value="1"/>
</dbReference>
<dbReference type="GO" id="GO:0061630">
    <property type="term" value="F:ubiquitin protein ligase activity"/>
    <property type="evidence" value="ECO:0007669"/>
    <property type="project" value="TreeGrafter"/>
</dbReference>
<protein>
    <recommendedName>
        <fullName evidence="1">YDG domain-containing protein</fullName>
    </recommendedName>
</protein>
<evidence type="ECO:0000313" key="3">
    <source>
        <dbReference type="Proteomes" id="UP000244729"/>
    </source>
</evidence>
<dbReference type="PANTHER" id="PTHR14140">
    <property type="entry name" value="E3 UBIQUITIN-PROTEIN LIGASE UHRF-RELATED"/>
    <property type="match status" value="1"/>
</dbReference>
<dbReference type="InterPro" id="IPR003105">
    <property type="entry name" value="SRA_YDG"/>
</dbReference>
<dbReference type="Proteomes" id="UP000244729">
    <property type="component" value="Chromosome"/>
</dbReference>
<dbReference type="PROSITE" id="PS51015">
    <property type="entry name" value="YDG"/>
    <property type="match status" value="1"/>
</dbReference>
<dbReference type="InterPro" id="IPR045134">
    <property type="entry name" value="UHRF1/2-like"/>
</dbReference>
<organism evidence="2 3">
    <name type="scientific">Agromyces badenianii</name>
    <dbReference type="NCBI Taxonomy" id="2080742"/>
    <lineage>
        <taxon>Bacteria</taxon>
        <taxon>Bacillati</taxon>
        <taxon>Actinomycetota</taxon>
        <taxon>Actinomycetes</taxon>
        <taxon>Micrococcales</taxon>
        <taxon>Microbacteriaceae</taxon>
        <taxon>Agromyces</taxon>
    </lineage>
</organism>
<dbReference type="EMBL" id="CP028913">
    <property type="protein sequence ID" value="AWB96374.1"/>
    <property type="molecule type" value="Genomic_DNA"/>
</dbReference>
<reference evidence="2 3" key="1">
    <citation type="submission" date="2018-04" db="EMBL/GenBank/DDBJ databases">
        <authorList>
            <person name="Li J."/>
        </authorList>
    </citation>
    <scope>NUCLEOTIDE SEQUENCE [LARGE SCALE GENOMIC DNA]</scope>
    <source>
        <strain evidence="3">30A</strain>
    </source>
</reference>
<dbReference type="CDD" id="cd00085">
    <property type="entry name" value="HNHc"/>
    <property type="match status" value="1"/>
</dbReference>
<dbReference type="KEGG" id="agm:DCE93_12540"/>
<feature type="domain" description="YDG" evidence="1">
    <location>
        <begin position="6"/>
        <end position="149"/>
    </location>
</feature>
<dbReference type="Pfam" id="PF02182">
    <property type="entry name" value="SAD_SRA"/>
    <property type="match status" value="1"/>
</dbReference>
<dbReference type="PANTHER" id="PTHR14140:SF27">
    <property type="entry name" value="OS04G0289800 PROTEIN"/>
    <property type="match status" value="1"/>
</dbReference>
<dbReference type="SUPFAM" id="SSF88697">
    <property type="entry name" value="PUA domain-like"/>
    <property type="match status" value="1"/>
</dbReference>
<dbReference type="RefSeq" id="WP_108596171.1">
    <property type="nucleotide sequence ID" value="NZ_CP028913.1"/>
</dbReference>
<keyword evidence="3" id="KW-1185">Reference proteome</keyword>
<dbReference type="GO" id="GO:0016567">
    <property type="term" value="P:protein ubiquitination"/>
    <property type="evidence" value="ECO:0007669"/>
    <property type="project" value="TreeGrafter"/>
</dbReference>
<proteinExistence type="predicted"/>
<gene>
    <name evidence="2" type="ORF">DCE93_12540</name>
</gene>
<accession>A0A2S0WYV4</accession>
<dbReference type="Gene3D" id="2.30.280.10">
    <property type="entry name" value="SRA-YDG"/>
    <property type="match status" value="1"/>
</dbReference>
<dbReference type="AlphaFoldDB" id="A0A2S0WYV4"/>
<dbReference type="InterPro" id="IPR036987">
    <property type="entry name" value="SRA-YDG_sf"/>
</dbReference>
<sequence length="295" mass="32607">MSRFFGTPDGVQVGQFFIDRRELQHAQVHRPGQAGISGTGKEGSDSIVVSGGYPEDVDHGSYIIYTGHGGQDQRTRRQIADQRIDAPGNAGLITSMVRGLPVRVIRGYQARTVFSPPAGYVYSGLYTVTSWQTVKGRDGFQLIMFRLDQIEDHVSVEPAPLVESDAEFRQTTISRRIRDSAIAREVKSLYSNACQVCDIQIEGFGGRSYSEGAHIRPLGRPHLGADSRANLLCLCPNHHTQLDIGGMYISNDMVAMDAASGQSISLLRWRKDHRVDPANIAYHRSLWIPELSGPR</sequence>
<evidence type="ECO:0000259" key="1">
    <source>
        <dbReference type="PROSITE" id="PS51015"/>
    </source>
</evidence>
<dbReference type="InterPro" id="IPR003615">
    <property type="entry name" value="HNH_nuc"/>
</dbReference>
<dbReference type="SMART" id="SM00466">
    <property type="entry name" value="SRA"/>
    <property type="match status" value="1"/>
</dbReference>
<dbReference type="REBASE" id="249905">
    <property type="entry name" value="Asp30AORF12540P"/>
</dbReference>
<name>A0A2S0WYV4_9MICO</name>
<dbReference type="OrthoDB" id="4464809at2"/>
<dbReference type="InterPro" id="IPR015947">
    <property type="entry name" value="PUA-like_sf"/>
</dbReference>